<evidence type="ECO:0000313" key="2">
    <source>
        <dbReference type="Proteomes" id="UP000005561"/>
    </source>
</evidence>
<dbReference type="InterPro" id="IPR020288">
    <property type="entry name" value="Sheath_initiator"/>
</dbReference>
<dbReference type="AlphaFoldDB" id="C6LG68"/>
<dbReference type="EMBL" id="ACCL02000011">
    <property type="protein sequence ID" value="EET60432.1"/>
    <property type="molecule type" value="Genomic_DNA"/>
</dbReference>
<keyword evidence="2" id="KW-1185">Reference proteome</keyword>
<dbReference type="Pfam" id="PF10934">
    <property type="entry name" value="Sheath_initiator"/>
    <property type="match status" value="1"/>
</dbReference>
<dbReference type="eggNOG" id="ENOG5031F2E">
    <property type="taxonomic scope" value="Bacteria"/>
</dbReference>
<proteinExistence type="predicted"/>
<protein>
    <recommendedName>
        <fullName evidence="3">DUF2634 domain-containing protein</fullName>
    </recommendedName>
</protein>
<evidence type="ECO:0008006" key="3">
    <source>
        <dbReference type="Google" id="ProtNLM"/>
    </source>
</evidence>
<name>C6LG68_9FIRM</name>
<reference evidence="1" key="1">
    <citation type="submission" date="2009-07" db="EMBL/GenBank/DDBJ databases">
        <authorList>
            <person name="Weinstock G."/>
            <person name="Sodergren E."/>
            <person name="Clifton S."/>
            <person name="Fulton L."/>
            <person name="Fulton B."/>
            <person name="Courtney L."/>
            <person name="Fronick C."/>
            <person name="Harrison M."/>
            <person name="Strong C."/>
            <person name="Farmer C."/>
            <person name="Delahaunty K."/>
            <person name="Markovic C."/>
            <person name="Hall O."/>
            <person name="Minx P."/>
            <person name="Tomlinson C."/>
            <person name="Mitreva M."/>
            <person name="Nelson J."/>
            <person name="Hou S."/>
            <person name="Wollam A."/>
            <person name="Pepin K.H."/>
            <person name="Johnson M."/>
            <person name="Bhonagiri V."/>
            <person name="Nash W.E."/>
            <person name="Warren W."/>
            <person name="Chinwalla A."/>
            <person name="Mardis E.R."/>
            <person name="Wilson R.K."/>
        </authorList>
    </citation>
    <scope>NUCLEOTIDE SEQUENCE [LARGE SCALE GENOMIC DNA]</scope>
    <source>
        <strain evidence="1">DSM 14469</strain>
    </source>
</reference>
<evidence type="ECO:0000313" key="1">
    <source>
        <dbReference type="EMBL" id="EET60432.1"/>
    </source>
</evidence>
<organism evidence="1 2">
    <name type="scientific">Marvinbryantia formatexigens DSM 14469</name>
    <dbReference type="NCBI Taxonomy" id="478749"/>
    <lineage>
        <taxon>Bacteria</taxon>
        <taxon>Bacillati</taxon>
        <taxon>Bacillota</taxon>
        <taxon>Clostridia</taxon>
        <taxon>Lachnospirales</taxon>
        <taxon>Lachnospiraceae</taxon>
        <taxon>Marvinbryantia</taxon>
    </lineage>
</organism>
<dbReference type="STRING" id="168384.SAMN05660368_03759"/>
<accession>C6LG68</accession>
<gene>
    <name evidence="1" type="ORF">BRYFOR_07628</name>
</gene>
<dbReference type="Proteomes" id="UP000005561">
    <property type="component" value="Unassembled WGS sequence"/>
</dbReference>
<sequence length="153" mass="17375">MGEETGLFPVVDIQIPEENEEEYDREYKPSPAWDLEKGDFVRDAVNRIVMNDGQEAYRIWCVKAVSTARYSCASYSNDIGSEIDDALKENDENAVELAIERTIKETLAANPRTETVEGFSFMWQGDSVKVSFLVRGIEWEQFPLAIVIKADGR</sequence>
<dbReference type="RefSeq" id="WP_006862413.1">
    <property type="nucleotide sequence ID" value="NZ_ACCL02000011.1"/>
</dbReference>
<dbReference type="OrthoDB" id="89089at2"/>
<comment type="caution">
    <text evidence="1">The sequence shown here is derived from an EMBL/GenBank/DDBJ whole genome shotgun (WGS) entry which is preliminary data.</text>
</comment>